<evidence type="ECO:0000256" key="1">
    <source>
        <dbReference type="ARBA" id="ARBA00004127"/>
    </source>
</evidence>
<keyword evidence="3" id="KW-0812">Transmembrane</keyword>
<dbReference type="Pfam" id="PF10270">
    <property type="entry name" value="MMgT"/>
    <property type="match status" value="1"/>
</dbReference>
<dbReference type="PANTHER" id="PTHR28144">
    <property type="entry name" value="ER MEMBRANE PROTEIN COMPLEX SUBUNIT 5"/>
    <property type="match status" value="1"/>
</dbReference>
<dbReference type="Proteomes" id="UP001600064">
    <property type="component" value="Unassembled WGS sequence"/>
</dbReference>
<comment type="subcellular location">
    <subcellularLocation>
        <location evidence="1">Endomembrane system</location>
        <topology evidence="1">Multi-pass membrane protein</topology>
    </subcellularLocation>
</comment>
<dbReference type="EMBL" id="JAZGUE010000002">
    <property type="protein sequence ID" value="KAL2269873.1"/>
    <property type="molecule type" value="Genomic_DNA"/>
</dbReference>
<keyword evidence="5" id="KW-0472">Membrane</keyword>
<evidence type="ECO:0000256" key="2">
    <source>
        <dbReference type="ARBA" id="ARBA00006109"/>
    </source>
</evidence>
<organism evidence="6 7">
    <name type="scientific">Remersonia thermophila</name>
    <dbReference type="NCBI Taxonomy" id="72144"/>
    <lineage>
        <taxon>Eukaryota</taxon>
        <taxon>Fungi</taxon>
        <taxon>Dikarya</taxon>
        <taxon>Ascomycota</taxon>
        <taxon>Pezizomycotina</taxon>
        <taxon>Sordariomycetes</taxon>
        <taxon>Sordariomycetidae</taxon>
        <taxon>Sordariales</taxon>
        <taxon>Sordariales incertae sedis</taxon>
        <taxon>Remersonia</taxon>
    </lineage>
</organism>
<protein>
    <recommendedName>
        <fullName evidence="8">Magnesium transporter</fullName>
    </recommendedName>
</protein>
<dbReference type="RefSeq" id="XP_070868597.1">
    <property type="nucleotide sequence ID" value="XM_071008285.1"/>
</dbReference>
<gene>
    <name evidence="6" type="ORF">VTJ83DRAFT_2057</name>
</gene>
<accession>A0ABR4DHP2</accession>
<dbReference type="InterPro" id="IPR053279">
    <property type="entry name" value="EMC_subunit"/>
</dbReference>
<sequence>MTLLSKTFTVFGSILLAHACYSAREHTALQSPRVVTAAALSSSPAAGSVSLPVDIIIETIVSTVLIITGLVLGTKPLRPLEWRVWAGKIEREGAEGFTDGSGKVDRDYVGNPFSVLESRPNFVDIRRQRREFAEWSRQKEKFLQQGQ</sequence>
<keyword evidence="4" id="KW-1133">Transmembrane helix</keyword>
<comment type="similarity">
    <text evidence="2">Belongs to the membrane magnesium transporter (TC 1.A.67) family.</text>
</comment>
<proteinExistence type="inferred from homology"/>
<dbReference type="PANTHER" id="PTHR28144:SF1">
    <property type="entry name" value="ER MEMBRANE PROTEIN COMPLEX SUBUNIT 5"/>
    <property type="match status" value="1"/>
</dbReference>
<evidence type="ECO:0000313" key="7">
    <source>
        <dbReference type="Proteomes" id="UP001600064"/>
    </source>
</evidence>
<evidence type="ECO:0000256" key="3">
    <source>
        <dbReference type="ARBA" id="ARBA00022692"/>
    </source>
</evidence>
<name>A0ABR4DHP2_9PEZI</name>
<evidence type="ECO:0000313" key="6">
    <source>
        <dbReference type="EMBL" id="KAL2269873.1"/>
    </source>
</evidence>
<dbReference type="InterPro" id="IPR018937">
    <property type="entry name" value="MMgT"/>
</dbReference>
<evidence type="ECO:0000256" key="5">
    <source>
        <dbReference type="ARBA" id="ARBA00023136"/>
    </source>
</evidence>
<dbReference type="GeneID" id="98122929"/>
<evidence type="ECO:0000256" key="4">
    <source>
        <dbReference type="ARBA" id="ARBA00022989"/>
    </source>
</evidence>
<comment type="caution">
    <text evidence="6">The sequence shown here is derived from an EMBL/GenBank/DDBJ whole genome shotgun (WGS) entry which is preliminary data.</text>
</comment>
<keyword evidence="7" id="KW-1185">Reference proteome</keyword>
<reference evidence="6 7" key="1">
    <citation type="journal article" date="2024" name="Commun. Biol.">
        <title>Comparative genomic analysis of thermophilic fungi reveals convergent evolutionary adaptations and gene losses.</title>
        <authorList>
            <person name="Steindorff A.S."/>
            <person name="Aguilar-Pontes M.V."/>
            <person name="Robinson A.J."/>
            <person name="Andreopoulos B."/>
            <person name="LaButti K."/>
            <person name="Kuo A."/>
            <person name="Mondo S."/>
            <person name="Riley R."/>
            <person name="Otillar R."/>
            <person name="Haridas S."/>
            <person name="Lipzen A."/>
            <person name="Grimwood J."/>
            <person name="Schmutz J."/>
            <person name="Clum A."/>
            <person name="Reid I.D."/>
            <person name="Moisan M.C."/>
            <person name="Butler G."/>
            <person name="Nguyen T.T.M."/>
            <person name="Dewar K."/>
            <person name="Conant G."/>
            <person name="Drula E."/>
            <person name="Henrissat B."/>
            <person name="Hansel C."/>
            <person name="Singer S."/>
            <person name="Hutchinson M.I."/>
            <person name="de Vries R.P."/>
            <person name="Natvig D.O."/>
            <person name="Powell A.J."/>
            <person name="Tsang A."/>
            <person name="Grigoriev I.V."/>
        </authorList>
    </citation>
    <scope>NUCLEOTIDE SEQUENCE [LARGE SCALE GENOMIC DNA]</scope>
    <source>
        <strain evidence="6 7">ATCC 22073</strain>
    </source>
</reference>
<evidence type="ECO:0008006" key="8">
    <source>
        <dbReference type="Google" id="ProtNLM"/>
    </source>
</evidence>